<reference evidence="2 3" key="1">
    <citation type="submission" date="2019-02" db="EMBL/GenBank/DDBJ databases">
        <title>Pedobacter sp. RP-1-14 sp. nov., isolated from Arctic soil.</title>
        <authorList>
            <person name="Dahal R.H."/>
        </authorList>
    </citation>
    <scope>NUCLEOTIDE SEQUENCE [LARGE SCALE GENOMIC DNA]</scope>
    <source>
        <strain evidence="2 3">RP-1-14</strain>
    </source>
</reference>
<keyword evidence="1" id="KW-0732">Signal</keyword>
<dbReference type="RefSeq" id="WP_131592410.1">
    <property type="nucleotide sequence ID" value="NZ_SJSL01000001.1"/>
</dbReference>
<name>A0A4V2MLM5_9SPHI</name>
<evidence type="ECO:0008006" key="4">
    <source>
        <dbReference type="Google" id="ProtNLM"/>
    </source>
</evidence>
<evidence type="ECO:0000313" key="2">
    <source>
        <dbReference type="EMBL" id="TCD02657.1"/>
    </source>
</evidence>
<comment type="caution">
    <text evidence="2">The sequence shown here is derived from an EMBL/GenBank/DDBJ whole genome shotgun (WGS) entry which is preliminary data.</text>
</comment>
<organism evidence="2 3">
    <name type="scientific">Pedobacter psychroterrae</name>
    <dbReference type="NCBI Taxonomy" id="2530453"/>
    <lineage>
        <taxon>Bacteria</taxon>
        <taxon>Pseudomonadati</taxon>
        <taxon>Bacteroidota</taxon>
        <taxon>Sphingobacteriia</taxon>
        <taxon>Sphingobacteriales</taxon>
        <taxon>Sphingobacteriaceae</taxon>
        <taxon>Pedobacter</taxon>
    </lineage>
</organism>
<keyword evidence="3" id="KW-1185">Reference proteome</keyword>
<accession>A0A4V2MLM5</accession>
<evidence type="ECO:0000313" key="3">
    <source>
        <dbReference type="Proteomes" id="UP000293347"/>
    </source>
</evidence>
<evidence type="ECO:0000256" key="1">
    <source>
        <dbReference type="SAM" id="SignalP"/>
    </source>
</evidence>
<feature type="chain" id="PRO_5020341181" description="Outer membrane protein with beta-barrel domain" evidence="1">
    <location>
        <begin position="29"/>
        <end position="241"/>
    </location>
</feature>
<feature type="signal peptide" evidence="1">
    <location>
        <begin position="1"/>
        <end position="28"/>
    </location>
</feature>
<protein>
    <recommendedName>
        <fullName evidence="4">Outer membrane protein with beta-barrel domain</fullName>
    </recommendedName>
</protein>
<dbReference type="AlphaFoldDB" id="A0A4V2MLM5"/>
<proteinExistence type="predicted"/>
<dbReference type="Proteomes" id="UP000293347">
    <property type="component" value="Unassembled WGS sequence"/>
</dbReference>
<dbReference type="OrthoDB" id="648040at2"/>
<sequence length="241" mass="27052">MKFKHPLYNFLAFCLAITFVLLSSLRCAAQADFYKMSVGAGGGLTHSYADIFNNSTAFATKVEFSYYLNQFINVGLNYQKGQIVGGDVYTDKYERQFINDFNSIDMNVKLQLGAFVAYEESTFLNIVKGLYVGTGIGGIQNRHNNPVRYQRSTGIKFPGYDRSKEMFVPLMAGINIHIPDKLDVTRVMINLNFQGNIVSGEGLDSYDFNGTLEKQGVPDIFTFMSIGVSYHFGRTGWFGEQ</sequence>
<dbReference type="EMBL" id="SJSL01000001">
    <property type="protein sequence ID" value="TCD02657.1"/>
    <property type="molecule type" value="Genomic_DNA"/>
</dbReference>
<gene>
    <name evidence="2" type="ORF">EZ437_01335</name>
</gene>